<proteinExistence type="inferred from homology"/>
<dbReference type="InterPro" id="IPR036510">
    <property type="entry name" value="Ribosomal_bS20_sf"/>
</dbReference>
<dbReference type="PANTHER" id="PTHR33398">
    <property type="entry name" value="30S RIBOSOMAL PROTEIN S20"/>
    <property type="match status" value="1"/>
</dbReference>
<keyword evidence="5" id="KW-0687">Ribonucleoprotein</keyword>
<dbReference type="Proteomes" id="UP000236333">
    <property type="component" value="Unassembled WGS sequence"/>
</dbReference>
<name>A0A2J7ZZS0_9CHLO</name>
<evidence type="ECO:0000256" key="5">
    <source>
        <dbReference type="ARBA" id="ARBA00023274"/>
    </source>
</evidence>
<dbReference type="NCBIfam" id="TIGR00029">
    <property type="entry name" value="S20"/>
    <property type="match status" value="1"/>
</dbReference>
<dbReference type="Pfam" id="PF01649">
    <property type="entry name" value="Ribosomal_S20p"/>
    <property type="match status" value="1"/>
</dbReference>
<protein>
    <submittedName>
        <fullName evidence="6">30S ribosomal protein S20, chloroplastic</fullName>
    </submittedName>
</protein>
<evidence type="ECO:0000256" key="4">
    <source>
        <dbReference type="ARBA" id="ARBA00022980"/>
    </source>
</evidence>
<dbReference type="GO" id="GO:0070181">
    <property type="term" value="F:small ribosomal subunit rRNA binding"/>
    <property type="evidence" value="ECO:0007669"/>
    <property type="project" value="TreeGrafter"/>
</dbReference>
<dbReference type="GO" id="GO:0003735">
    <property type="term" value="F:structural constituent of ribosome"/>
    <property type="evidence" value="ECO:0007669"/>
    <property type="project" value="InterPro"/>
</dbReference>
<accession>A0A2J7ZZS0</accession>
<evidence type="ECO:0000256" key="1">
    <source>
        <dbReference type="ARBA" id="ARBA00007634"/>
    </source>
</evidence>
<dbReference type="PANTHER" id="PTHR33398:SF1">
    <property type="entry name" value="SMALL RIBOSOMAL SUBUNIT PROTEIN BS20C"/>
    <property type="match status" value="1"/>
</dbReference>
<dbReference type="EMBL" id="PGGS01000280">
    <property type="protein sequence ID" value="PNH05762.1"/>
    <property type="molecule type" value="Genomic_DNA"/>
</dbReference>
<dbReference type="HAMAP" id="MF_00500">
    <property type="entry name" value="Ribosomal_bS20"/>
    <property type="match status" value="1"/>
</dbReference>
<dbReference type="SUPFAM" id="SSF46992">
    <property type="entry name" value="Ribosomal protein S20"/>
    <property type="match status" value="1"/>
</dbReference>
<dbReference type="OrthoDB" id="4825at2759"/>
<keyword evidence="2" id="KW-0699">rRNA-binding</keyword>
<keyword evidence="4 6" id="KW-0689">Ribosomal protein</keyword>
<evidence type="ECO:0000313" key="7">
    <source>
        <dbReference type="Proteomes" id="UP000236333"/>
    </source>
</evidence>
<evidence type="ECO:0000256" key="3">
    <source>
        <dbReference type="ARBA" id="ARBA00022884"/>
    </source>
</evidence>
<keyword evidence="3" id="KW-0694">RNA-binding</keyword>
<evidence type="ECO:0000313" key="6">
    <source>
        <dbReference type="EMBL" id="PNH05762.1"/>
    </source>
</evidence>
<sequence length="175" mass="18833">MASLMRSQALLRACPRAAFTPARPAFAPVSRPARGALVVSARAADPGAVKVKKALPSPEKRALISEERRVMNKSRKSACATRVKKVIKMAETLIAAPPKAEEEVKGLEKLMAEAYAEIDKAVVKGILHPNTGARKKARCARYKKQVLLVAGLYTPAPDSADYARFQKLQAKATAA</sequence>
<comment type="similarity">
    <text evidence="1">Belongs to the bacterial ribosomal protein bS20 family.</text>
</comment>
<keyword evidence="7" id="KW-1185">Reference proteome</keyword>
<reference evidence="6 7" key="1">
    <citation type="journal article" date="2017" name="Mol. Biol. Evol.">
        <title>The 4-celled Tetrabaena socialis nuclear genome reveals the essential components for genetic control of cell number at the origin of multicellularity in the volvocine lineage.</title>
        <authorList>
            <person name="Featherston J."/>
            <person name="Arakaki Y."/>
            <person name="Hanschen E.R."/>
            <person name="Ferris P.J."/>
            <person name="Michod R.E."/>
            <person name="Olson B.J.S.C."/>
            <person name="Nozaki H."/>
            <person name="Durand P.M."/>
        </authorList>
    </citation>
    <scope>NUCLEOTIDE SEQUENCE [LARGE SCALE GENOMIC DNA]</scope>
    <source>
        <strain evidence="6 7">NIES-571</strain>
    </source>
</reference>
<dbReference type="GO" id="GO:0015935">
    <property type="term" value="C:small ribosomal subunit"/>
    <property type="evidence" value="ECO:0007669"/>
    <property type="project" value="TreeGrafter"/>
</dbReference>
<evidence type="ECO:0000256" key="2">
    <source>
        <dbReference type="ARBA" id="ARBA00022730"/>
    </source>
</evidence>
<dbReference type="Gene3D" id="1.20.58.110">
    <property type="entry name" value="Ribosomal protein S20"/>
    <property type="match status" value="1"/>
</dbReference>
<gene>
    <name evidence="6" type="ORF">TSOC_007924</name>
</gene>
<dbReference type="InterPro" id="IPR002583">
    <property type="entry name" value="Ribosomal_bS20"/>
</dbReference>
<dbReference type="AlphaFoldDB" id="A0A2J7ZZS0"/>
<comment type="caution">
    <text evidence="6">The sequence shown here is derived from an EMBL/GenBank/DDBJ whole genome shotgun (WGS) entry which is preliminary data.</text>
</comment>
<organism evidence="6 7">
    <name type="scientific">Tetrabaena socialis</name>
    <dbReference type="NCBI Taxonomy" id="47790"/>
    <lineage>
        <taxon>Eukaryota</taxon>
        <taxon>Viridiplantae</taxon>
        <taxon>Chlorophyta</taxon>
        <taxon>core chlorophytes</taxon>
        <taxon>Chlorophyceae</taxon>
        <taxon>CS clade</taxon>
        <taxon>Chlamydomonadales</taxon>
        <taxon>Tetrabaenaceae</taxon>
        <taxon>Tetrabaena</taxon>
    </lineage>
</organism>
<dbReference type="GO" id="GO:0006412">
    <property type="term" value="P:translation"/>
    <property type="evidence" value="ECO:0007669"/>
    <property type="project" value="InterPro"/>
</dbReference>